<dbReference type="AlphaFoldDB" id="A0A8A4TJJ2"/>
<accession>A0A8A4TJJ2</accession>
<dbReference type="CDD" id="cd09726">
    <property type="entry name" value="RAMP_I_III"/>
    <property type="match status" value="1"/>
</dbReference>
<dbReference type="RefSeq" id="WP_237379393.1">
    <property type="nucleotide sequence ID" value="NZ_CP071793.1"/>
</dbReference>
<evidence type="ECO:0000259" key="3">
    <source>
        <dbReference type="Pfam" id="PF03787"/>
    </source>
</evidence>
<dbReference type="PANTHER" id="PTHR35579">
    <property type="entry name" value="CRISPR SYSTEM CMS ENDORIBONUCLEASE CSM3"/>
    <property type="match status" value="1"/>
</dbReference>
<keyword evidence="5" id="KW-1185">Reference proteome</keyword>
<evidence type="ECO:0000313" key="4">
    <source>
        <dbReference type="EMBL" id="QTD49763.1"/>
    </source>
</evidence>
<dbReference type="KEGG" id="scor:J3U87_29620"/>
<sequence>MGIVHISRPSEAGPDRREDIPSHDVFREDAISGLLEFMYESLGDGLVSPGNGRLELTDQPKSVAQGVARRNREPVIPGSGIKGAVRGRYELLSQSCITFAGKSCRGQYCEACGLFGTMGVQGRVSFTDAVPKGEISRIVSQVPMPWSHSDMQKQKAFRLYDSRPANYPTPRGQPVKMLTRVFYRGSFCGTMQLRNVLPEELGRLLLVMGFDKSLNMVAPLRLGGAKYDGHGAMRLVPHTLRTLGHQREFLGQTECRERCRSWIISAMGTAWHHQFKQTLEIVNQLTSHQGSAP</sequence>
<dbReference type="EMBL" id="CP071793">
    <property type="protein sequence ID" value="QTD49763.1"/>
    <property type="molecule type" value="Genomic_DNA"/>
</dbReference>
<evidence type="ECO:0000313" key="5">
    <source>
        <dbReference type="Proteomes" id="UP000663929"/>
    </source>
</evidence>
<dbReference type="InterPro" id="IPR052216">
    <property type="entry name" value="CRISPR_Csm3_endoribonuclease"/>
</dbReference>
<dbReference type="Proteomes" id="UP000663929">
    <property type="component" value="Chromosome"/>
</dbReference>
<proteinExistence type="predicted"/>
<feature type="domain" description="CRISPR type III-associated protein" evidence="3">
    <location>
        <begin position="71"/>
        <end position="159"/>
    </location>
</feature>
<evidence type="ECO:0000256" key="1">
    <source>
        <dbReference type="ARBA" id="ARBA00023118"/>
    </source>
</evidence>
<gene>
    <name evidence="4" type="ORF">J3U87_29620</name>
</gene>
<organism evidence="4 5">
    <name type="scientific">Sulfidibacter corallicola</name>
    <dbReference type="NCBI Taxonomy" id="2818388"/>
    <lineage>
        <taxon>Bacteria</taxon>
        <taxon>Pseudomonadati</taxon>
        <taxon>Acidobacteriota</taxon>
        <taxon>Holophagae</taxon>
        <taxon>Acanthopleuribacterales</taxon>
        <taxon>Acanthopleuribacteraceae</taxon>
        <taxon>Sulfidibacter</taxon>
    </lineage>
</organism>
<feature type="region of interest" description="Disordered" evidence="2">
    <location>
        <begin position="1"/>
        <end position="21"/>
    </location>
</feature>
<keyword evidence="1" id="KW-0051">Antiviral defense</keyword>
<reference evidence="4" key="1">
    <citation type="submission" date="2021-03" db="EMBL/GenBank/DDBJ databases">
        <title>Acanthopleuribacteraceae sp. M133.</title>
        <authorList>
            <person name="Wang G."/>
        </authorList>
    </citation>
    <scope>NUCLEOTIDE SEQUENCE</scope>
    <source>
        <strain evidence="4">M133</strain>
    </source>
</reference>
<protein>
    <recommendedName>
        <fullName evidence="3">CRISPR type III-associated protein domain-containing protein</fullName>
    </recommendedName>
</protein>
<dbReference type="InterPro" id="IPR005537">
    <property type="entry name" value="RAMP_III_fam"/>
</dbReference>
<evidence type="ECO:0000256" key="2">
    <source>
        <dbReference type="SAM" id="MobiDB-lite"/>
    </source>
</evidence>
<name>A0A8A4TJJ2_SULCO</name>
<dbReference type="PANTHER" id="PTHR35579:SF3">
    <property type="entry name" value="CRISPR SYSTEM CMS ENDORIBONUCLEASE CSM3"/>
    <property type="match status" value="1"/>
</dbReference>
<dbReference type="GO" id="GO:0051607">
    <property type="term" value="P:defense response to virus"/>
    <property type="evidence" value="ECO:0007669"/>
    <property type="project" value="UniProtKB-KW"/>
</dbReference>
<dbReference type="Pfam" id="PF03787">
    <property type="entry name" value="RAMPs"/>
    <property type="match status" value="1"/>
</dbReference>